<dbReference type="EMBL" id="JBAWSY010000006">
    <property type="protein sequence ID" value="MEI4770015.1"/>
    <property type="molecule type" value="Genomic_DNA"/>
</dbReference>
<sequence length="289" mass="33235">MKDIELEYKVVGSGKSILILETGIGGSFYNWYPFIQKIKEDFTIVMYHRAGYGNSPVSKELRTTKNIAEELYELIERIGITEKFVLIGHSFGGLCVQQFSKMYPNKIKGLILIDSTSYNFNKLYNLDIPVMNSLISIDKMIENNMENSNKSKEELNIKFKNMIVEYEKTLPYSEAKDYEELITNPLFSKTIAKEFENWGISSKNILEMGDFPNIPLIVIARDKGVSVKAFVEHDIPVEEAVLYEDTWRELQIELSHSSKKGEIVIAEGSDHDVHLDRPDIIIQCLKRFL</sequence>
<name>A0ABU8F4Z0_9BACI</name>
<feature type="domain" description="AB hydrolase-1" evidence="1">
    <location>
        <begin position="18"/>
        <end position="120"/>
    </location>
</feature>
<keyword evidence="2" id="KW-0378">Hydrolase</keyword>
<dbReference type="Proteomes" id="UP001364890">
    <property type="component" value="Unassembled WGS sequence"/>
</dbReference>
<dbReference type="Pfam" id="PF00561">
    <property type="entry name" value="Abhydrolase_1"/>
    <property type="match status" value="1"/>
</dbReference>
<evidence type="ECO:0000313" key="2">
    <source>
        <dbReference type="EMBL" id="MEI4770015.1"/>
    </source>
</evidence>
<evidence type="ECO:0000313" key="3">
    <source>
        <dbReference type="Proteomes" id="UP001364890"/>
    </source>
</evidence>
<organism evidence="2 3">
    <name type="scientific">Psychrobacillus mangrovi</name>
    <dbReference type="NCBI Taxonomy" id="3117745"/>
    <lineage>
        <taxon>Bacteria</taxon>
        <taxon>Bacillati</taxon>
        <taxon>Bacillota</taxon>
        <taxon>Bacilli</taxon>
        <taxon>Bacillales</taxon>
        <taxon>Bacillaceae</taxon>
        <taxon>Psychrobacillus</taxon>
    </lineage>
</organism>
<comment type="caution">
    <text evidence="2">The sequence shown here is derived from an EMBL/GenBank/DDBJ whole genome shotgun (WGS) entry which is preliminary data.</text>
</comment>
<dbReference type="InterPro" id="IPR050266">
    <property type="entry name" value="AB_hydrolase_sf"/>
</dbReference>
<dbReference type="Gene3D" id="3.40.50.1820">
    <property type="entry name" value="alpha/beta hydrolase"/>
    <property type="match status" value="1"/>
</dbReference>
<proteinExistence type="predicted"/>
<keyword evidence="3" id="KW-1185">Reference proteome</keyword>
<gene>
    <name evidence="2" type="ORF">WAX74_10225</name>
</gene>
<dbReference type="InterPro" id="IPR029058">
    <property type="entry name" value="AB_hydrolase_fold"/>
</dbReference>
<dbReference type="PRINTS" id="PR00111">
    <property type="entry name" value="ABHYDROLASE"/>
</dbReference>
<dbReference type="PANTHER" id="PTHR43798">
    <property type="entry name" value="MONOACYLGLYCEROL LIPASE"/>
    <property type="match status" value="1"/>
</dbReference>
<evidence type="ECO:0000259" key="1">
    <source>
        <dbReference type="Pfam" id="PF00561"/>
    </source>
</evidence>
<dbReference type="RefSeq" id="WP_336497575.1">
    <property type="nucleotide sequence ID" value="NZ_JBAWSY010000006.1"/>
</dbReference>
<reference evidence="2 3" key="1">
    <citation type="submission" date="2024-01" db="EMBL/GenBank/DDBJ databases">
        <title>Seven novel Bacillus-like species.</title>
        <authorList>
            <person name="Liu G."/>
        </authorList>
    </citation>
    <scope>NUCLEOTIDE SEQUENCE [LARGE SCALE GENOMIC DNA]</scope>
    <source>
        <strain evidence="2 3">FJAT-51614</strain>
    </source>
</reference>
<accession>A0ABU8F4Z0</accession>
<dbReference type="SUPFAM" id="SSF53474">
    <property type="entry name" value="alpha/beta-Hydrolases"/>
    <property type="match status" value="1"/>
</dbReference>
<protein>
    <submittedName>
        <fullName evidence="2">Alpha/beta fold hydrolase</fullName>
    </submittedName>
</protein>
<dbReference type="InterPro" id="IPR000073">
    <property type="entry name" value="AB_hydrolase_1"/>
</dbReference>
<dbReference type="GO" id="GO:0016787">
    <property type="term" value="F:hydrolase activity"/>
    <property type="evidence" value="ECO:0007669"/>
    <property type="project" value="UniProtKB-KW"/>
</dbReference>